<dbReference type="EMBL" id="PIQO01000007">
    <property type="protein sequence ID" value="PKR84876.1"/>
    <property type="molecule type" value="Genomic_DNA"/>
</dbReference>
<evidence type="ECO:0000313" key="2">
    <source>
        <dbReference type="EMBL" id="PKR84876.1"/>
    </source>
</evidence>
<dbReference type="OrthoDB" id="2938309at2"/>
<sequence length="84" mass="9993">MRDVAMESVDKQVKKLINEIQETNLNYRKIIQAGIHKWVKDYQEGRIKIESVADLKKLIDLDTELQKENIFLLKTHKKLLEEDK</sequence>
<comment type="caution">
    <text evidence="2">The sequence shown here is derived from an EMBL/GenBank/DDBJ whole genome shotgun (WGS) entry which is preliminary data.</text>
</comment>
<gene>
    <name evidence="2" type="ORF">CWO92_10900</name>
</gene>
<evidence type="ECO:0000256" key="1">
    <source>
        <dbReference type="SAM" id="Coils"/>
    </source>
</evidence>
<proteinExistence type="predicted"/>
<name>A0A2N3LJU4_9BACI</name>
<accession>A0A2N3LJU4</accession>
<reference evidence="2 3" key="1">
    <citation type="submission" date="2017-11" db="EMBL/GenBank/DDBJ databases">
        <title>Bacillus camelliae sp. nov., isolated from pu'er tea.</title>
        <authorList>
            <person name="Niu L."/>
        </authorList>
    </citation>
    <scope>NUCLEOTIDE SEQUENCE [LARGE SCALE GENOMIC DNA]</scope>
    <source>
        <strain evidence="2 3">7578-1</strain>
    </source>
</reference>
<dbReference type="Proteomes" id="UP000233440">
    <property type="component" value="Unassembled WGS sequence"/>
</dbReference>
<keyword evidence="3" id="KW-1185">Reference proteome</keyword>
<organism evidence="2 3">
    <name type="scientific">Heyndrickxia camelliae</name>
    <dbReference type="NCBI Taxonomy" id="1707093"/>
    <lineage>
        <taxon>Bacteria</taxon>
        <taxon>Bacillati</taxon>
        <taxon>Bacillota</taxon>
        <taxon>Bacilli</taxon>
        <taxon>Bacillales</taxon>
        <taxon>Bacillaceae</taxon>
        <taxon>Heyndrickxia</taxon>
    </lineage>
</organism>
<evidence type="ECO:0000313" key="3">
    <source>
        <dbReference type="Proteomes" id="UP000233440"/>
    </source>
</evidence>
<protein>
    <submittedName>
        <fullName evidence="2">Uncharacterized protein</fullName>
    </submittedName>
</protein>
<feature type="coiled-coil region" evidence="1">
    <location>
        <begin position="6"/>
        <end position="33"/>
    </location>
</feature>
<dbReference type="AlphaFoldDB" id="A0A2N3LJU4"/>
<keyword evidence="1" id="KW-0175">Coiled coil</keyword>